<organism evidence="1 2">
    <name type="scientific">Caerostris extrusa</name>
    <name type="common">Bark spider</name>
    <name type="synonym">Caerostris bankana</name>
    <dbReference type="NCBI Taxonomy" id="172846"/>
    <lineage>
        <taxon>Eukaryota</taxon>
        <taxon>Metazoa</taxon>
        <taxon>Ecdysozoa</taxon>
        <taxon>Arthropoda</taxon>
        <taxon>Chelicerata</taxon>
        <taxon>Arachnida</taxon>
        <taxon>Araneae</taxon>
        <taxon>Araneomorphae</taxon>
        <taxon>Entelegynae</taxon>
        <taxon>Araneoidea</taxon>
        <taxon>Araneidae</taxon>
        <taxon>Caerostris</taxon>
    </lineage>
</organism>
<protein>
    <submittedName>
        <fullName evidence="1">Uncharacterized protein</fullName>
    </submittedName>
</protein>
<evidence type="ECO:0000313" key="2">
    <source>
        <dbReference type="Proteomes" id="UP001054945"/>
    </source>
</evidence>
<dbReference type="AlphaFoldDB" id="A0AAV4QRK9"/>
<gene>
    <name evidence="1" type="ORF">CEXT_448251</name>
</gene>
<reference evidence="1 2" key="1">
    <citation type="submission" date="2021-06" db="EMBL/GenBank/DDBJ databases">
        <title>Caerostris extrusa draft genome.</title>
        <authorList>
            <person name="Kono N."/>
            <person name="Arakawa K."/>
        </authorList>
    </citation>
    <scope>NUCLEOTIDE SEQUENCE [LARGE SCALE GENOMIC DNA]</scope>
</reference>
<dbReference type="EMBL" id="BPLR01006832">
    <property type="protein sequence ID" value="GIY12683.1"/>
    <property type="molecule type" value="Genomic_DNA"/>
</dbReference>
<comment type="caution">
    <text evidence="1">The sequence shown here is derived from an EMBL/GenBank/DDBJ whole genome shotgun (WGS) entry which is preliminary data.</text>
</comment>
<proteinExistence type="predicted"/>
<name>A0AAV4QRK9_CAEEX</name>
<keyword evidence="2" id="KW-1185">Reference proteome</keyword>
<accession>A0AAV4QRK9</accession>
<sequence>MGRALAYDWPASHLPLSLFPSPILFGLDSNFTGKWQKLIGTAPALPLRCSVQTPIYFVFRRAQCLLLPVALTNGRQRKKCADDMQRKIIYYSTGNHTRAICDKREIFDKLVRVSSSSYLRMDESFHHFLRFLILRAHSSTHDTEYPAIIHALRYILFTIHFQE</sequence>
<dbReference type="Proteomes" id="UP001054945">
    <property type="component" value="Unassembled WGS sequence"/>
</dbReference>
<evidence type="ECO:0000313" key="1">
    <source>
        <dbReference type="EMBL" id="GIY12683.1"/>
    </source>
</evidence>